<dbReference type="AlphaFoldDB" id="A0A1G7GW61"/>
<evidence type="ECO:0000256" key="2">
    <source>
        <dbReference type="SAM" id="Phobius"/>
    </source>
</evidence>
<dbReference type="Pfam" id="PF02325">
    <property type="entry name" value="CCB3_YggT"/>
    <property type="match status" value="1"/>
</dbReference>
<dbReference type="OrthoDB" id="9814445at2"/>
<feature type="transmembrane region" description="Helical" evidence="2">
    <location>
        <begin position="12"/>
        <end position="34"/>
    </location>
</feature>
<evidence type="ECO:0000256" key="1">
    <source>
        <dbReference type="ARBA" id="ARBA00010894"/>
    </source>
</evidence>
<keyword evidence="4" id="KW-1185">Reference proteome</keyword>
<evidence type="ECO:0000313" key="3">
    <source>
        <dbReference type="EMBL" id="SDE92293.1"/>
    </source>
</evidence>
<dbReference type="PANTHER" id="PTHR33219">
    <property type="entry name" value="YLMG HOMOLOG PROTEIN 2, CHLOROPLASTIC"/>
    <property type="match status" value="1"/>
</dbReference>
<gene>
    <name evidence="3" type="ORF">SAMN05421720_11624</name>
</gene>
<name>A0A1G7GW61_9PROT</name>
<dbReference type="InterPro" id="IPR003425">
    <property type="entry name" value="CCB3/YggT"/>
</dbReference>
<protein>
    <submittedName>
        <fullName evidence="3">YggT family protein</fullName>
    </submittedName>
</protein>
<keyword evidence="2" id="KW-1133">Transmembrane helix</keyword>
<dbReference type="RefSeq" id="WP_092787795.1">
    <property type="nucleotide sequence ID" value="NZ_FNAP01000016.1"/>
</dbReference>
<dbReference type="GO" id="GO:0016020">
    <property type="term" value="C:membrane"/>
    <property type="evidence" value="ECO:0007669"/>
    <property type="project" value="InterPro"/>
</dbReference>
<dbReference type="PANTHER" id="PTHR33219:SF14">
    <property type="entry name" value="PROTEIN COFACTOR ASSEMBLY OF COMPLEX C SUBUNIT B CCB3, CHLOROPLASTIC-RELATED"/>
    <property type="match status" value="1"/>
</dbReference>
<sequence>MDIIFGPVFGILLIVIRLYMWVVIAQVVLSWLVAFNVVNGYNRFIATVGEMLYRLTEPALGPIRRRLPSFGGVDLSPMVLILGLIFLEMLFTRLLMKLG</sequence>
<evidence type="ECO:0000313" key="4">
    <source>
        <dbReference type="Proteomes" id="UP000199412"/>
    </source>
</evidence>
<proteinExistence type="inferred from homology"/>
<keyword evidence="2" id="KW-0472">Membrane</keyword>
<reference evidence="3 4" key="1">
    <citation type="submission" date="2016-10" db="EMBL/GenBank/DDBJ databases">
        <authorList>
            <person name="de Groot N.N."/>
        </authorList>
    </citation>
    <scope>NUCLEOTIDE SEQUENCE [LARGE SCALE GENOMIC DNA]</scope>
    <source>
        <strain evidence="3 4">ATCC 700224</strain>
    </source>
</reference>
<accession>A0A1G7GW61</accession>
<keyword evidence="2" id="KW-0812">Transmembrane</keyword>
<comment type="similarity">
    <text evidence="1">Belongs to the YggT family.</text>
</comment>
<dbReference type="Proteomes" id="UP000199412">
    <property type="component" value="Unassembled WGS sequence"/>
</dbReference>
<dbReference type="STRING" id="69960.SAMN05421720_11624"/>
<feature type="transmembrane region" description="Helical" evidence="2">
    <location>
        <begin position="75"/>
        <end position="96"/>
    </location>
</feature>
<dbReference type="EMBL" id="FNAP01000016">
    <property type="protein sequence ID" value="SDE92293.1"/>
    <property type="molecule type" value="Genomic_DNA"/>
</dbReference>
<organism evidence="3 4">
    <name type="scientific">Rhodospira trueperi</name>
    <dbReference type="NCBI Taxonomy" id="69960"/>
    <lineage>
        <taxon>Bacteria</taxon>
        <taxon>Pseudomonadati</taxon>
        <taxon>Pseudomonadota</taxon>
        <taxon>Alphaproteobacteria</taxon>
        <taxon>Rhodospirillales</taxon>
        <taxon>Rhodospirillaceae</taxon>
        <taxon>Rhodospira</taxon>
    </lineage>
</organism>